<organism evidence="1 2">
    <name type="scientific">Solanum commersonii</name>
    <name type="common">Commerson's wild potato</name>
    <name type="synonym">Commerson's nightshade</name>
    <dbReference type="NCBI Taxonomy" id="4109"/>
    <lineage>
        <taxon>Eukaryota</taxon>
        <taxon>Viridiplantae</taxon>
        <taxon>Streptophyta</taxon>
        <taxon>Embryophyta</taxon>
        <taxon>Tracheophyta</taxon>
        <taxon>Spermatophyta</taxon>
        <taxon>Magnoliopsida</taxon>
        <taxon>eudicotyledons</taxon>
        <taxon>Gunneridae</taxon>
        <taxon>Pentapetalae</taxon>
        <taxon>asterids</taxon>
        <taxon>lamiids</taxon>
        <taxon>Solanales</taxon>
        <taxon>Solanaceae</taxon>
        <taxon>Solanoideae</taxon>
        <taxon>Solaneae</taxon>
        <taxon>Solanum</taxon>
    </lineage>
</organism>
<evidence type="ECO:0000313" key="2">
    <source>
        <dbReference type="Proteomes" id="UP000824120"/>
    </source>
</evidence>
<dbReference type="EMBL" id="JACXVP010000011">
    <property type="protein sequence ID" value="KAG5576390.1"/>
    <property type="molecule type" value="Genomic_DNA"/>
</dbReference>
<comment type="caution">
    <text evidence="1">The sequence shown here is derived from an EMBL/GenBank/DDBJ whole genome shotgun (WGS) entry which is preliminary data.</text>
</comment>
<evidence type="ECO:0000313" key="1">
    <source>
        <dbReference type="EMBL" id="KAG5576390.1"/>
    </source>
</evidence>
<reference evidence="1 2" key="1">
    <citation type="submission" date="2020-09" db="EMBL/GenBank/DDBJ databases">
        <title>De no assembly of potato wild relative species, Solanum commersonii.</title>
        <authorList>
            <person name="Cho K."/>
        </authorList>
    </citation>
    <scope>NUCLEOTIDE SEQUENCE [LARGE SCALE GENOMIC DNA]</scope>
    <source>
        <strain evidence="1">LZ3.2</strain>
        <tissue evidence="1">Leaf</tissue>
    </source>
</reference>
<gene>
    <name evidence="1" type="ORF">H5410_056524</name>
</gene>
<accession>A0A9J5WNB6</accession>
<dbReference type="Proteomes" id="UP000824120">
    <property type="component" value="Chromosome 11"/>
</dbReference>
<keyword evidence="2" id="KW-1185">Reference proteome</keyword>
<name>A0A9J5WNB6_SOLCO</name>
<protein>
    <submittedName>
        <fullName evidence="1">Uncharacterized protein</fullName>
    </submittedName>
</protein>
<dbReference type="AlphaFoldDB" id="A0A9J5WNB6"/>
<sequence length="60" mass="6767">MTSKIRITKRSMDYIAYKNKQNGGFTYFGDWSKIGITKRSMGYSTRKSAKRGGLPISGII</sequence>
<proteinExistence type="predicted"/>